<name>A0A9P6C752_9AGAR</name>
<evidence type="ECO:0000256" key="1">
    <source>
        <dbReference type="ARBA" id="ARBA00009219"/>
    </source>
</evidence>
<dbReference type="PANTHER" id="PTHR43245">
    <property type="entry name" value="BIFUNCTIONAL POLYMYXIN RESISTANCE PROTEIN ARNA"/>
    <property type="match status" value="1"/>
</dbReference>
<keyword evidence="5" id="KW-1185">Reference proteome</keyword>
<accession>A0A9P6C752</accession>
<dbReference type="OrthoDB" id="10058185at2759"/>
<proteinExistence type="inferred from homology"/>
<dbReference type="Pfam" id="PF01073">
    <property type="entry name" value="3Beta_HSD"/>
    <property type="match status" value="1"/>
</dbReference>
<protein>
    <submittedName>
        <fullName evidence="4">C-3 sterol dehydrogenase</fullName>
    </submittedName>
</protein>
<gene>
    <name evidence="4" type="ORF">P691DRAFT_691676</name>
</gene>
<evidence type="ECO:0000313" key="4">
    <source>
        <dbReference type="EMBL" id="KAF9454731.1"/>
    </source>
</evidence>
<dbReference type="InterPro" id="IPR050177">
    <property type="entry name" value="Lipid_A_modif_metabolic_enz"/>
</dbReference>
<reference evidence="4" key="1">
    <citation type="submission" date="2020-11" db="EMBL/GenBank/DDBJ databases">
        <authorList>
            <consortium name="DOE Joint Genome Institute"/>
            <person name="Ahrendt S."/>
            <person name="Riley R."/>
            <person name="Andreopoulos W."/>
            <person name="Labutti K."/>
            <person name="Pangilinan J."/>
            <person name="Ruiz-Duenas F.J."/>
            <person name="Barrasa J.M."/>
            <person name="Sanchez-Garcia M."/>
            <person name="Camarero S."/>
            <person name="Miyauchi S."/>
            <person name="Serrano A."/>
            <person name="Linde D."/>
            <person name="Babiker R."/>
            <person name="Drula E."/>
            <person name="Ayuso-Fernandez I."/>
            <person name="Pacheco R."/>
            <person name="Padilla G."/>
            <person name="Ferreira P."/>
            <person name="Barriuso J."/>
            <person name="Kellner H."/>
            <person name="Castanera R."/>
            <person name="Alfaro M."/>
            <person name="Ramirez L."/>
            <person name="Pisabarro A.G."/>
            <person name="Kuo A."/>
            <person name="Tritt A."/>
            <person name="Lipzen A."/>
            <person name="He G."/>
            <person name="Yan M."/>
            <person name="Ng V."/>
            <person name="Cullen D."/>
            <person name="Martin F."/>
            <person name="Rosso M.-N."/>
            <person name="Henrissat B."/>
            <person name="Hibbett D."/>
            <person name="Martinez A.T."/>
            <person name="Grigoriev I.V."/>
        </authorList>
    </citation>
    <scope>NUCLEOTIDE SEQUENCE</scope>
    <source>
        <strain evidence="4">MF-IS2</strain>
    </source>
</reference>
<dbReference type="Gene3D" id="3.40.50.720">
    <property type="entry name" value="NAD(P)-binding Rossmann-like Domain"/>
    <property type="match status" value="2"/>
</dbReference>
<dbReference type="PANTHER" id="PTHR43245:SF51">
    <property type="entry name" value="SHORT CHAIN DEHYDROGENASE_REDUCTASE FAMILY 42E, MEMBER 2"/>
    <property type="match status" value="1"/>
</dbReference>
<sequence>MEKSRDVYMVIGGSGFLGRHIVQQLLDRGDSVCSFDIVQRHFDVPFYSGDITSLDDVSSALKNSGTTCIIHTASPPAGLKDQSLYYKVNVDGTKTVIGAAVAVGVRKLVFTSSAGVVFNGADIVNVDERLPYPEVPLDAYNDSKAKAEEAVLEANGKGGLLTVALRPAGIFGPGDRQVMTGLYQVYERNQTHFQIGDNTNLFDWTYVGNVAKSHLLAADKLDSPPPAVPLSEQQENPLLIDDVPPFTEEEEKLIREPLAYVDVTVGKHRVPTSEARPLGPYVEPPPNAKGIEAAFNDPNPLPPVRPIIRNRFDQLSSASLVRAKLRNIEANPLQVAGRAFFITNGEPCYFWDFPRLVWHQLDRHFPDHRKPRSVFKMPKSVGLTAATGAEWFGMLVGKEPAFTRFKVAFSCATRWHNIEKARRVLGYEPDVGVEEGIKRMVEWWYEEYQKGSHKQKH</sequence>
<evidence type="ECO:0000259" key="3">
    <source>
        <dbReference type="Pfam" id="PF01073"/>
    </source>
</evidence>
<dbReference type="AlphaFoldDB" id="A0A9P6C752"/>
<dbReference type="EMBL" id="MU151052">
    <property type="protein sequence ID" value="KAF9454731.1"/>
    <property type="molecule type" value="Genomic_DNA"/>
</dbReference>
<dbReference type="SUPFAM" id="SSF51735">
    <property type="entry name" value="NAD(P)-binding Rossmann-fold domains"/>
    <property type="match status" value="2"/>
</dbReference>
<keyword evidence="2" id="KW-0560">Oxidoreductase</keyword>
<comment type="caution">
    <text evidence="4">The sequence shown here is derived from an EMBL/GenBank/DDBJ whole genome shotgun (WGS) entry which is preliminary data.</text>
</comment>
<dbReference type="InterPro" id="IPR036291">
    <property type="entry name" value="NAD(P)-bd_dom_sf"/>
</dbReference>
<feature type="domain" description="3-beta hydroxysteroid dehydrogenase/isomerase" evidence="3">
    <location>
        <begin position="9"/>
        <end position="230"/>
    </location>
</feature>
<dbReference type="GO" id="GO:0016616">
    <property type="term" value="F:oxidoreductase activity, acting on the CH-OH group of donors, NAD or NADP as acceptor"/>
    <property type="evidence" value="ECO:0007669"/>
    <property type="project" value="InterPro"/>
</dbReference>
<comment type="similarity">
    <text evidence="1">Belongs to the 3-beta-HSD family.</text>
</comment>
<evidence type="ECO:0000313" key="5">
    <source>
        <dbReference type="Proteomes" id="UP000807342"/>
    </source>
</evidence>
<dbReference type="InterPro" id="IPR002225">
    <property type="entry name" value="3Beta_OHSteriod_DH/Estase"/>
</dbReference>
<evidence type="ECO:0000256" key="2">
    <source>
        <dbReference type="ARBA" id="ARBA00023002"/>
    </source>
</evidence>
<organism evidence="4 5">
    <name type="scientific">Macrolepiota fuliginosa MF-IS2</name>
    <dbReference type="NCBI Taxonomy" id="1400762"/>
    <lineage>
        <taxon>Eukaryota</taxon>
        <taxon>Fungi</taxon>
        <taxon>Dikarya</taxon>
        <taxon>Basidiomycota</taxon>
        <taxon>Agaricomycotina</taxon>
        <taxon>Agaricomycetes</taxon>
        <taxon>Agaricomycetidae</taxon>
        <taxon>Agaricales</taxon>
        <taxon>Agaricineae</taxon>
        <taxon>Agaricaceae</taxon>
        <taxon>Macrolepiota</taxon>
    </lineage>
</organism>
<dbReference type="GO" id="GO:0006694">
    <property type="term" value="P:steroid biosynthetic process"/>
    <property type="evidence" value="ECO:0007669"/>
    <property type="project" value="InterPro"/>
</dbReference>
<dbReference type="Proteomes" id="UP000807342">
    <property type="component" value="Unassembled WGS sequence"/>
</dbReference>